<evidence type="ECO:0000313" key="2">
    <source>
        <dbReference type="EMBL" id="OGC05486.1"/>
    </source>
</evidence>
<organism evidence="2 3">
    <name type="scientific">candidate division WOR-1 bacterium RIFCSPLOWO2_02_FULL_46_20</name>
    <dbReference type="NCBI Taxonomy" id="1802567"/>
    <lineage>
        <taxon>Bacteria</taxon>
        <taxon>Bacillati</taxon>
        <taxon>Saganbacteria</taxon>
    </lineage>
</organism>
<comment type="caution">
    <text evidence="2">The sequence shown here is derived from an EMBL/GenBank/DDBJ whole genome shotgun (WGS) entry which is preliminary data.</text>
</comment>
<name>A0A1F4RBH5_UNCSA</name>
<gene>
    <name evidence="2" type="ORF">A3H38_05845</name>
</gene>
<protein>
    <recommendedName>
        <fullName evidence="1">Putative zinc ribbon domain-containing protein</fullName>
    </recommendedName>
</protein>
<dbReference type="InterPro" id="IPR025868">
    <property type="entry name" value="Zn_ribbon_dom_put"/>
</dbReference>
<sequence>MSQQNICQSCSMPLRSENDLGTNADGTKNRDYCHFCFKAGKFTDDGITMEQKIEKMVGLAKEMNISEDRAREMAKNILPTLQRWK</sequence>
<dbReference type="EMBL" id="METP01000040">
    <property type="protein sequence ID" value="OGC05486.1"/>
    <property type="molecule type" value="Genomic_DNA"/>
</dbReference>
<proteinExistence type="predicted"/>
<dbReference type="Proteomes" id="UP000176938">
    <property type="component" value="Unassembled WGS sequence"/>
</dbReference>
<dbReference type="AlphaFoldDB" id="A0A1F4RBH5"/>
<feature type="domain" description="Putative zinc ribbon" evidence="1">
    <location>
        <begin position="6"/>
        <end position="85"/>
    </location>
</feature>
<reference evidence="2 3" key="1">
    <citation type="journal article" date="2016" name="Nat. Commun.">
        <title>Thousands of microbial genomes shed light on interconnected biogeochemical processes in an aquifer system.</title>
        <authorList>
            <person name="Anantharaman K."/>
            <person name="Brown C.T."/>
            <person name="Hug L.A."/>
            <person name="Sharon I."/>
            <person name="Castelle C.J."/>
            <person name="Probst A.J."/>
            <person name="Thomas B.C."/>
            <person name="Singh A."/>
            <person name="Wilkins M.J."/>
            <person name="Karaoz U."/>
            <person name="Brodie E.L."/>
            <person name="Williams K.H."/>
            <person name="Hubbard S.S."/>
            <person name="Banfield J.F."/>
        </authorList>
    </citation>
    <scope>NUCLEOTIDE SEQUENCE [LARGE SCALE GENOMIC DNA]</scope>
</reference>
<accession>A0A1F4RBH5</accession>
<dbReference type="Pfam" id="PF12674">
    <property type="entry name" value="Zn_ribbon_2"/>
    <property type="match status" value="1"/>
</dbReference>
<evidence type="ECO:0000313" key="3">
    <source>
        <dbReference type="Proteomes" id="UP000176938"/>
    </source>
</evidence>
<evidence type="ECO:0000259" key="1">
    <source>
        <dbReference type="Pfam" id="PF12674"/>
    </source>
</evidence>